<dbReference type="RefSeq" id="WP_164359388.1">
    <property type="nucleotide sequence ID" value="NZ_JAAGME010001728.1"/>
</dbReference>
<evidence type="ECO:0000313" key="2">
    <source>
        <dbReference type="EMBL" id="NEB73536.1"/>
    </source>
</evidence>
<dbReference type="Pfam" id="PF19493">
    <property type="entry name" value="Trypco1"/>
    <property type="match status" value="1"/>
</dbReference>
<accession>A0A6N9VKU6</accession>
<evidence type="ECO:0000259" key="1">
    <source>
        <dbReference type="Pfam" id="PF19493"/>
    </source>
</evidence>
<feature type="domain" description="Trypsin-co-occurring" evidence="1">
    <location>
        <begin position="15"/>
        <end position="108"/>
    </location>
</feature>
<dbReference type="AlphaFoldDB" id="A0A6N9VKU6"/>
<evidence type="ECO:0000313" key="3">
    <source>
        <dbReference type="Proteomes" id="UP000471648"/>
    </source>
</evidence>
<organism evidence="2 3">
    <name type="scientific">Streptomyces microflavus</name>
    <name type="common">Streptomyces lipmanii</name>
    <dbReference type="NCBI Taxonomy" id="1919"/>
    <lineage>
        <taxon>Bacteria</taxon>
        <taxon>Bacillati</taxon>
        <taxon>Actinomycetota</taxon>
        <taxon>Actinomycetes</taxon>
        <taxon>Kitasatosporales</taxon>
        <taxon>Streptomycetaceae</taxon>
        <taxon>Streptomyces</taxon>
    </lineage>
</organism>
<proteinExistence type="predicted"/>
<dbReference type="InterPro" id="IPR045794">
    <property type="entry name" value="Trypco1"/>
</dbReference>
<dbReference type="EMBL" id="JAAGME010001728">
    <property type="protein sequence ID" value="NEB73536.1"/>
    <property type="molecule type" value="Genomic_DNA"/>
</dbReference>
<gene>
    <name evidence="2" type="ORF">G3I39_41745</name>
</gene>
<dbReference type="Proteomes" id="UP000471648">
    <property type="component" value="Unassembled WGS sequence"/>
</dbReference>
<dbReference type="NCBIfam" id="NF041216">
    <property type="entry name" value="CU044_2847_fam"/>
    <property type="match status" value="1"/>
</dbReference>
<comment type="caution">
    <text evidence="2">The sequence shown here is derived from an EMBL/GenBank/DDBJ whole genome shotgun (WGS) entry which is preliminary data.</text>
</comment>
<protein>
    <recommendedName>
        <fullName evidence="1">Trypsin-co-occurring domain-containing protein</fullName>
    </recommendedName>
</protein>
<name>A0A6N9VKU6_STRMI</name>
<sequence>MSGTGHEQGTGDEFDVLVQVASLDGNRQISSGAALPEALASRLDDVRAAMRVGGQSVLAGADALPPDEKWRLSELSATFGITLTAEAGVIVSKATAGCTFEVTLTFQRAEPAADGS</sequence>
<reference evidence="2 3" key="1">
    <citation type="submission" date="2020-01" db="EMBL/GenBank/DDBJ databases">
        <title>Insect and environment-associated Actinomycetes.</title>
        <authorList>
            <person name="Currrie C."/>
            <person name="Chevrette M."/>
            <person name="Carlson C."/>
            <person name="Stubbendieck R."/>
            <person name="Wendt-Pienkowski E."/>
        </authorList>
    </citation>
    <scope>NUCLEOTIDE SEQUENCE [LARGE SCALE GENOMIC DNA]</scope>
    <source>
        <strain evidence="2 3">SID14438</strain>
    </source>
</reference>